<keyword evidence="3" id="KW-0816">Tricarboxylic acid cycle</keyword>
<evidence type="ECO:0000256" key="5">
    <source>
        <dbReference type="ARBA" id="ARBA00022827"/>
    </source>
</evidence>
<keyword evidence="7" id="KW-0812">Transmembrane</keyword>
<dbReference type="AlphaFoldDB" id="D2EEY7"/>
<keyword evidence="4" id="KW-0285">Flavoprotein</keyword>
<organism evidence="8 9">
    <name type="scientific">Candidatus Parvarchaeum acidiphilum ARMAN-4</name>
    <dbReference type="NCBI Taxonomy" id="662760"/>
    <lineage>
        <taxon>Archaea</taxon>
        <taxon>Candidatus Parvarchaeota</taxon>
        <taxon>Candidatus Parvarchaeum</taxon>
    </lineage>
</organism>
<dbReference type="GO" id="GO:0047545">
    <property type="term" value="F:(S)-2-hydroxyglutarate dehydrogenase activity"/>
    <property type="evidence" value="ECO:0007669"/>
    <property type="project" value="TreeGrafter"/>
</dbReference>
<keyword evidence="7" id="KW-1133">Transmembrane helix</keyword>
<proteinExistence type="predicted"/>
<evidence type="ECO:0000256" key="1">
    <source>
        <dbReference type="ARBA" id="ARBA00001974"/>
    </source>
</evidence>
<dbReference type="InterPro" id="IPR036188">
    <property type="entry name" value="FAD/NAD-bd_sf"/>
</dbReference>
<gene>
    <name evidence="8" type="ORF">BJBARM4_0291</name>
</gene>
<evidence type="ECO:0000256" key="7">
    <source>
        <dbReference type="SAM" id="Phobius"/>
    </source>
</evidence>
<evidence type="ECO:0000256" key="2">
    <source>
        <dbReference type="ARBA" id="ARBA00005163"/>
    </source>
</evidence>
<dbReference type="PANTHER" id="PTHR43104">
    <property type="entry name" value="L-2-HYDROXYGLUTARATE DEHYDROGENASE, MITOCHONDRIAL"/>
    <property type="match status" value="1"/>
</dbReference>
<evidence type="ECO:0000256" key="4">
    <source>
        <dbReference type="ARBA" id="ARBA00022630"/>
    </source>
</evidence>
<dbReference type="EMBL" id="GG730042">
    <property type="protein sequence ID" value="EEZ93093.1"/>
    <property type="molecule type" value="Genomic_DNA"/>
</dbReference>
<protein>
    <submittedName>
        <fullName evidence="8">FAD dependent oxidoreductase</fullName>
    </submittedName>
</protein>
<dbReference type="Pfam" id="PF06039">
    <property type="entry name" value="Mqo"/>
    <property type="match status" value="1"/>
</dbReference>
<evidence type="ECO:0000256" key="3">
    <source>
        <dbReference type="ARBA" id="ARBA00022532"/>
    </source>
</evidence>
<accession>D2EEY7</accession>
<evidence type="ECO:0000256" key="6">
    <source>
        <dbReference type="ARBA" id="ARBA00023002"/>
    </source>
</evidence>
<evidence type="ECO:0000313" key="8">
    <source>
        <dbReference type="EMBL" id="EEZ93093.1"/>
    </source>
</evidence>
<dbReference type="Proteomes" id="UP000009375">
    <property type="component" value="Unassembled WGS sequence"/>
</dbReference>
<keyword evidence="6" id="KW-0560">Oxidoreductase</keyword>
<feature type="transmembrane region" description="Helical" evidence="7">
    <location>
        <begin position="7"/>
        <end position="24"/>
    </location>
</feature>
<dbReference type="UniPathway" id="UPA00223"/>
<dbReference type="GO" id="GO:0005737">
    <property type="term" value="C:cytoplasm"/>
    <property type="evidence" value="ECO:0007669"/>
    <property type="project" value="TreeGrafter"/>
</dbReference>
<dbReference type="GO" id="GO:0006099">
    <property type="term" value="P:tricarboxylic acid cycle"/>
    <property type="evidence" value="ECO:0007669"/>
    <property type="project" value="UniProtKB-UniPathway"/>
</dbReference>
<sequence length="444" mass="49959">MSKKYEIVIIGAGVVGTASMYALSRYSDFKEVLLIEKEKDVALLNSNSNNNSQTLHSGEIETNYSIEKTKETKENAKLVVSYANKELNKDEQKNIIQKCQKMTLAVGDNEIDKLEKRYDSEFKDIFPYVKKLDKKEAIAKVEPNVVKGRDKNENLLALFTDNGYMVDYHNLSKSFLDIALQKDSFKAKFNEEVTEIKKTSEGYIIKSRKGEILSDSVLVTAGAYSLFFAKKLGYGNNLGVLSVGGKFYYSKKVLKGKVYRVEREGIPFAAVHGDPDITDPTITRFGPTVNIYPELEKGNLYSMPDYFHSLNFNEATAKSLENILFDKTISKIVKENLIYSIPFIGKISFTKNEVNKIVPSLRPEDLQLAHNVGGIRPQIIDTNKKQLALGGTAIEGDGALFSVTPSPGATSCLKEAMDNCLYLADYNEKQFYLEKFKQDLDYRL</sequence>
<comment type="pathway">
    <text evidence="2">Carbohydrate metabolism; tricarboxylic acid cycle.</text>
</comment>
<keyword evidence="7" id="KW-0472">Membrane</keyword>
<dbReference type="InterPro" id="IPR006231">
    <property type="entry name" value="MQO"/>
</dbReference>
<keyword evidence="5" id="KW-0274">FAD</keyword>
<name>D2EEY7_PARA4</name>
<dbReference type="Gene3D" id="3.50.50.60">
    <property type="entry name" value="FAD/NAD(P)-binding domain"/>
    <property type="match status" value="1"/>
</dbReference>
<dbReference type="PANTHER" id="PTHR43104:SF2">
    <property type="entry name" value="L-2-HYDROXYGLUTARATE DEHYDROGENASE, MITOCHONDRIAL"/>
    <property type="match status" value="1"/>
</dbReference>
<evidence type="ECO:0000313" key="9">
    <source>
        <dbReference type="Proteomes" id="UP000009375"/>
    </source>
</evidence>
<dbReference type="Gene3D" id="3.30.9.10">
    <property type="entry name" value="D-Amino Acid Oxidase, subunit A, domain 2"/>
    <property type="match status" value="1"/>
</dbReference>
<reference evidence="8 9" key="1">
    <citation type="journal article" date="2010" name="Proc. Natl. Acad. Sci. U.S.A.">
        <title>Enigmatic, ultrasmall, uncultivated Archaea.</title>
        <authorList>
            <person name="Baker B.J."/>
            <person name="Comolli L.R."/>
            <person name="Dick G.J."/>
            <person name="Hauser L.J."/>
            <person name="Hyatt D."/>
            <person name="Dill B.D."/>
            <person name="Land M.L."/>
            <person name="Verberkmoes N.C."/>
            <person name="Hettich R.L."/>
            <person name="Banfield J.F."/>
        </authorList>
    </citation>
    <scope>NUCLEOTIDE SEQUENCE [LARGE SCALE GENOMIC DNA]</scope>
</reference>
<comment type="cofactor">
    <cofactor evidence="1">
        <name>FAD</name>
        <dbReference type="ChEBI" id="CHEBI:57692"/>
    </cofactor>
</comment>
<dbReference type="SUPFAM" id="SSF51905">
    <property type="entry name" value="FAD/NAD(P)-binding domain"/>
    <property type="match status" value="1"/>
</dbReference>
<dbReference type="GO" id="GO:0008924">
    <property type="term" value="F:L-malate dehydrogenase (quinone) activity"/>
    <property type="evidence" value="ECO:0007669"/>
    <property type="project" value="InterPro"/>
</dbReference>